<comment type="subcellular location">
    <subcellularLocation>
        <location evidence="1">Membrane</location>
        <topology evidence="1">Multi-pass membrane protein</topology>
    </subcellularLocation>
</comment>
<evidence type="ECO:0000256" key="2">
    <source>
        <dbReference type="ARBA" id="ARBA00022448"/>
    </source>
</evidence>
<keyword evidence="9" id="KW-1185">Reference proteome</keyword>
<dbReference type="GO" id="GO:0005886">
    <property type="term" value="C:plasma membrane"/>
    <property type="evidence" value="ECO:0007669"/>
    <property type="project" value="UniProtKB-SubCell"/>
</dbReference>
<accession>A0A7X1GCE2</accession>
<evidence type="ECO:0000256" key="5">
    <source>
        <dbReference type="ARBA" id="ARBA00023136"/>
    </source>
</evidence>
<evidence type="ECO:0000259" key="7">
    <source>
        <dbReference type="PROSITE" id="PS50850"/>
    </source>
</evidence>
<dbReference type="RefSeq" id="WP_182343584.1">
    <property type="nucleotide sequence ID" value="NZ_CP090311.1"/>
</dbReference>
<evidence type="ECO:0000256" key="4">
    <source>
        <dbReference type="ARBA" id="ARBA00022989"/>
    </source>
</evidence>
<proteinExistence type="predicted"/>
<comment type="caution">
    <text evidence="8">The sequence shown here is derived from an EMBL/GenBank/DDBJ whole genome shotgun (WGS) entry which is preliminary data.</text>
</comment>
<dbReference type="SUPFAM" id="SSF103473">
    <property type="entry name" value="MFS general substrate transporter"/>
    <property type="match status" value="1"/>
</dbReference>
<protein>
    <submittedName>
        <fullName evidence="8">MFS transporter</fullName>
    </submittedName>
</protein>
<dbReference type="InterPro" id="IPR036259">
    <property type="entry name" value="MFS_trans_sf"/>
</dbReference>
<name>A0A7X1GCE2_9PSED</name>
<feature type="transmembrane region" description="Helical" evidence="6">
    <location>
        <begin position="7"/>
        <end position="29"/>
    </location>
</feature>
<evidence type="ECO:0000313" key="9">
    <source>
        <dbReference type="Proteomes" id="UP000526003"/>
    </source>
</evidence>
<evidence type="ECO:0000256" key="3">
    <source>
        <dbReference type="ARBA" id="ARBA00022692"/>
    </source>
</evidence>
<dbReference type="PROSITE" id="PS50850">
    <property type="entry name" value="MFS"/>
    <property type="match status" value="1"/>
</dbReference>
<dbReference type="GO" id="GO:0022857">
    <property type="term" value="F:transmembrane transporter activity"/>
    <property type="evidence" value="ECO:0007669"/>
    <property type="project" value="InterPro"/>
</dbReference>
<feature type="transmembrane region" description="Helical" evidence="6">
    <location>
        <begin position="49"/>
        <end position="66"/>
    </location>
</feature>
<feature type="transmembrane region" description="Helical" evidence="6">
    <location>
        <begin position="244"/>
        <end position="266"/>
    </location>
</feature>
<evidence type="ECO:0000313" key="8">
    <source>
        <dbReference type="EMBL" id="MBC2689907.1"/>
    </source>
</evidence>
<reference evidence="8 9" key="1">
    <citation type="submission" date="2020-08" db="EMBL/GenBank/DDBJ databases">
        <title>Pseudomonas sp. nov.</title>
        <authorList>
            <person name="Gieschler S."/>
            <person name="Fiedler G."/>
            <person name="Brinks E."/>
            <person name="Boehnlein C."/>
            <person name="Franz C.M.A.P."/>
            <person name="Kabisch J."/>
        </authorList>
    </citation>
    <scope>NUCLEOTIDE SEQUENCE [LARGE SCALE GENOMIC DNA]</scope>
    <source>
        <strain evidence="8 9">MBT-1</strain>
    </source>
</reference>
<dbReference type="Pfam" id="PF07690">
    <property type="entry name" value="MFS_1"/>
    <property type="match status" value="1"/>
</dbReference>
<organism evidence="8 9">
    <name type="scientific">Pseudomonas kielensis</name>
    <dbReference type="NCBI Taxonomy" id="2762577"/>
    <lineage>
        <taxon>Bacteria</taxon>
        <taxon>Pseudomonadati</taxon>
        <taxon>Pseudomonadota</taxon>
        <taxon>Gammaproteobacteria</taxon>
        <taxon>Pseudomonadales</taxon>
        <taxon>Pseudomonadaceae</taxon>
        <taxon>Pseudomonas</taxon>
    </lineage>
</organism>
<feature type="transmembrane region" description="Helical" evidence="6">
    <location>
        <begin position="371"/>
        <end position="391"/>
    </location>
</feature>
<keyword evidence="4 6" id="KW-1133">Transmembrane helix</keyword>
<dbReference type="Proteomes" id="UP000526003">
    <property type="component" value="Unassembled WGS sequence"/>
</dbReference>
<evidence type="ECO:0000256" key="6">
    <source>
        <dbReference type="SAM" id="Phobius"/>
    </source>
</evidence>
<dbReference type="PANTHER" id="PTHR42718">
    <property type="entry name" value="MAJOR FACILITATOR SUPERFAMILY MULTIDRUG TRANSPORTER MFSC"/>
    <property type="match status" value="1"/>
</dbReference>
<dbReference type="AlphaFoldDB" id="A0A7X1GCE2"/>
<dbReference type="PANTHER" id="PTHR42718:SF9">
    <property type="entry name" value="MAJOR FACILITATOR SUPERFAMILY MULTIDRUG TRANSPORTER MFSC"/>
    <property type="match status" value="1"/>
</dbReference>
<dbReference type="InterPro" id="IPR011701">
    <property type="entry name" value="MFS"/>
</dbReference>
<keyword evidence="2" id="KW-0813">Transport</keyword>
<feature type="transmembrane region" description="Helical" evidence="6">
    <location>
        <begin position="278"/>
        <end position="296"/>
    </location>
</feature>
<keyword evidence="3 6" id="KW-0812">Transmembrane</keyword>
<feature type="transmembrane region" description="Helical" evidence="6">
    <location>
        <begin position="348"/>
        <end position="365"/>
    </location>
</feature>
<feature type="domain" description="Major facilitator superfamily (MFS) profile" evidence="7">
    <location>
        <begin position="7"/>
        <end position="398"/>
    </location>
</feature>
<feature type="transmembrane region" description="Helical" evidence="6">
    <location>
        <begin position="98"/>
        <end position="119"/>
    </location>
</feature>
<dbReference type="Gene3D" id="1.20.1250.20">
    <property type="entry name" value="MFS general substrate transporter like domains"/>
    <property type="match status" value="1"/>
</dbReference>
<sequence>MAYRWKVALVYLLGFALDLMNMFVASIAYPDIALQLHASVTQLAWISNAYMLGLTLIIPLSVWLAARFGERRLILASLLLFGCASLLVAGAQSIEALIGWRLLQGLSGGLLIPLGQALAFRQFPAQQRAQLTTWVMSVALLVPALSPAAGGLIVQALSWRWVFYLNLPLTLLALVLAACWLQADAPRATQRAQDSAGNLSAWLDLQLLHSPSLRLAMWVYLLIPGVFIGTSLIAVLYLHQQGWGNAQIGALMLPWALGSALAIAVGKRGFNRWGPKPLLVVGALLQSLGIGLLVLIEQPQGWLPVLAYALMGLGGSLCSSCAQTLAFIDILPARMNHASALWNINRQLSFCLGGAVLSGLLSVLGPHSAHAFERCFLAAALLSLVPLWAVLRFDSSGVKALVTAHPLLEKS</sequence>
<feature type="transmembrane region" description="Helical" evidence="6">
    <location>
        <begin position="131"/>
        <end position="155"/>
    </location>
</feature>
<evidence type="ECO:0000256" key="1">
    <source>
        <dbReference type="ARBA" id="ARBA00004141"/>
    </source>
</evidence>
<keyword evidence="5 6" id="KW-0472">Membrane</keyword>
<dbReference type="InterPro" id="IPR020846">
    <property type="entry name" value="MFS_dom"/>
</dbReference>
<feature type="transmembrane region" description="Helical" evidence="6">
    <location>
        <begin position="161"/>
        <end position="181"/>
    </location>
</feature>
<gene>
    <name evidence="8" type="ORF">H7995_08865</name>
</gene>
<feature type="transmembrane region" description="Helical" evidence="6">
    <location>
        <begin position="302"/>
        <end position="328"/>
    </location>
</feature>
<dbReference type="EMBL" id="JACMYG010000007">
    <property type="protein sequence ID" value="MBC2689907.1"/>
    <property type="molecule type" value="Genomic_DNA"/>
</dbReference>
<feature type="transmembrane region" description="Helical" evidence="6">
    <location>
        <begin position="73"/>
        <end position="92"/>
    </location>
</feature>
<feature type="transmembrane region" description="Helical" evidence="6">
    <location>
        <begin position="215"/>
        <end position="238"/>
    </location>
</feature>